<dbReference type="Proteomes" id="UP000677234">
    <property type="component" value="Chromosome"/>
</dbReference>
<gene>
    <name evidence="4" type="ORF">JD108_16735</name>
    <name evidence="5" type="ORF">KDJ56_16680</name>
</gene>
<dbReference type="RefSeq" id="WP_198827128.1">
    <property type="nucleotide sequence ID" value="NZ_CP066308.1"/>
</dbReference>
<dbReference type="SUPFAM" id="SSF53187">
    <property type="entry name" value="Zn-dependent exopeptidases"/>
    <property type="match status" value="1"/>
</dbReference>
<evidence type="ECO:0000256" key="2">
    <source>
        <dbReference type="SAM" id="SignalP"/>
    </source>
</evidence>
<accession>A0A7T5EJ04</accession>
<dbReference type="KEGG" id="bcop:JD108_16735"/>
<dbReference type="GO" id="GO:0009253">
    <property type="term" value="P:peptidoglycan catabolic process"/>
    <property type="evidence" value="ECO:0007669"/>
    <property type="project" value="InterPro"/>
</dbReference>
<keyword evidence="7" id="KW-1185">Reference proteome</keyword>
<dbReference type="EMBL" id="CP066308">
    <property type="protein sequence ID" value="QQE73521.1"/>
    <property type="molecule type" value="Genomic_DNA"/>
</dbReference>
<evidence type="ECO:0000259" key="3">
    <source>
        <dbReference type="SMART" id="SM00646"/>
    </source>
</evidence>
<dbReference type="Gene3D" id="3.40.630.40">
    <property type="entry name" value="Zn-dependent exopeptidases"/>
    <property type="match status" value="1"/>
</dbReference>
<keyword evidence="1" id="KW-0378">Hydrolase</keyword>
<evidence type="ECO:0000313" key="7">
    <source>
        <dbReference type="Proteomes" id="UP000677234"/>
    </source>
</evidence>
<dbReference type="SMART" id="SM00646">
    <property type="entry name" value="Ami_3"/>
    <property type="match status" value="1"/>
</dbReference>
<dbReference type="AlphaFoldDB" id="A0A7T5EJ04"/>
<evidence type="ECO:0000313" key="5">
    <source>
        <dbReference type="EMBL" id="QUO40603.1"/>
    </source>
</evidence>
<name>A0A7T5EJ04_9BACL</name>
<protein>
    <submittedName>
        <fullName evidence="4">N-acetylmuramoyl-L-alanine amidase</fullName>
    </submittedName>
</protein>
<dbReference type="Pfam" id="PF01520">
    <property type="entry name" value="Amidase_3"/>
    <property type="match status" value="1"/>
</dbReference>
<dbReference type="InterPro" id="IPR050695">
    <property type="entry name" value="N-acetylmuramoyl_amidase_3"/>
</dbReference>
<reference evidence="5" key="2">
    <citation type="submission" date="2021-04" db="EMBL/GenBank/DDBJ databases">
        <title>Brevibacillus composti FJAT-54423, complete genome.</title>
        <authorList>
            <person name="Tang R."/>
        </authorList>
    </citation>
    <scope>NUCLEOTIDE SEQUENCE</scope>
    <source>
        <strain evidence="5">FJAT-54424</strain>
    </source>
</reference>
<organism evidence="4 6">
    <name type="scientific">Brevibacillus composti</name>
    <dbReference type="NCBI Taxonomy" id="2796470"/>
    <lineage>
        <taxon>Bacteria</taxon>
        <taxon>Bacillati</taxon>
        <taxon>Bacillota</taxon>
        <taxon>Bacilli</taxon>
        <taxon>Bacillales</taxon>
        <taxon>Paenibacillaceae</taxon>
        <taxon>Brevibacillus</taxon>
    </lineage>
</organism>
<dbReference type="InterPro" id="IPR002508">
    <property type="entry name" value="MurNAc-LAA_cat"/>
</dbReference>
<dbReference type="GO" id="GO:0030288">
    <property type="term" value="C:outer membrane-bounded periplasmic space"/>
    <property type="evidence" value="ECO:0007669"/>
    <property type="project" value="TreeGrafter"/>
</dbReference>
<reference evidence="4 6" key="1">
    <citation type="submission" date="2020-12" db="EMBL/GenBank/DDBJ databases">
        <title>strain FJAT-54423T represents a novel species of the genus Brevibacillus.</title>
        <authorList>
            <person name="Tang R."/>
        </authorList>
    </citation>
    <scope>NUCLEOTIDE SEQUENCE [LARGE SCALE GENOMIC DNA]</scope>
    <source>
        <strain evidence="4 6">FJAT-54423</strain>
    </source>
</reference>
<feature type="chain" id="PRO_5039235927" evidence="2">
    <location>
        <begin position="23"/>
        <end position="248"/>
    </location>
</feature>
<keyword evidence="2" id="KW-0732">Signal</keyword>
<dbReference type="PANTHER" id="PTHR30404">
    <property type="entry name" value="N-ACETYLMURAMOYL-L-ALANINE AMIDASE"/>
    <property type="match status" value="1"/>
</dbReference>
<evidence type="ECO:0000313" key="6">
    <source>
        <dbReference type="Proteomes" id="UP000595847"/>
    </source>
</evidence>
<dbReference type="Proteomes" id="UP000595847">
    <property type="component" value="Chromosome"/>
</dbReference>
<dbReference type="GO" id="GO:0008745">
    <property type="term" value="F:N-acetylmuramoyl-L-alanine amidase activity"/>
    <property type="evidence" value="ECO:0007669"/>
    <property type="project" value="InterPro"/>
</dbReference>
<dbReference type="CDD" id="cd02696">
    <property type="entry name" value="MurNAc-LAA"/>
    <property type="match status" value="1"/>
</dbReference>
<evidence type="ECO:0000256" key="1">
    <source>
        <dbReference type="ARBA" id="ARBA00022801"/>
    </source>
</evidence>
<sequence>MRKYRFFIVLMVLFLLFPERSAAVPLANVQVLIDVGHGGVDPGTSFGSVLEKEINLQVGKRLYRQLTEKGYRAVLNRDRDIALSDENHWLKNPSRHIRDLAQRRHLAKEMSPQLMVSLHVNWSSDARRRGPVVIYQPNEQSYWLASILQENLNRLAKTNARPVKGGTYYLLKQQYCPTVIIEMGFIGNYADRLMLTTPKQQEQLARAIGEGIAEYLMLTHELNGEGSRQSNGEPQRSWWQRIWNAVRH</sequence>
<proteinExistence type="predicted"/>
<feature type="domain" description="MurNAc-LAA" evidence="3">
    <location>
        <begin position="104"/>
        <end position="213"/>
    </location>
</feature>
<dbReference type="PANTHER" id="PTHR30404:SF0">
    <property type="entry name" value="N-ACETYLMURAMOYL-L-ALANINE AMIDASE AMIC"/>
    <property type="match status" value="1"/>
</dbReference>
<dbReference type="EMBL" id="CP073708">
    <property type="protein sequence ID" value="QUO40603.1"/>
    <property type="molecule type" value="Genomic_DNA"/>
</dbReference>
<evidence type="ECO:0000313" key="4">
    <source>
        <dbReference type="EMBL" id="QQE73521.1"/>
    </source>
</evidence>
<feature type="signal peptide" evidence="2">
    <location>
        <begin position="1"/>
        <end position="22"/>
    </location>
</feature>